<dbReference type="PANTHER" id="PTHR12868:SF0">
    <property type="entry name" value="NADH DEHYDROGENASE [UBIQUINONE] 1 BETA SUBCOMPLEX SUBUNIT 9"/>
    <property type="match status" value="1"/>
</dbReference>
<evidence type="ECO:0000313" key="18">
    <source>
        <dbReference type="Proteomes" id="UP001153712"/>
    </source>
</evidence>
<evidence type="ECO:0000256" key="9">
    <source>
        <dbReference type="ARBA" id="ARBA00022792"/>
    </source>
</evidence>
<dbReference type="OrthoDB" id="13598at2759"/>
<evidence type="ECO:0000259" key="16">
    <source>
        <dbReference type="Pfam" id="PF05347"/>
    </source>
</evidence>
<organism evidence="17 18">
    <name type="scientific">Phyllotreta striolata</name>
    <name type="common">Striped flea beetle</name>
    <name type="synonym">Crioceris striolata</name>
    <dbReference type="NCBI Taxonomy" id="444603"/>
    <lineage>
        <taxon>Eukaryota</taxon>
        <taxon>Metazoa</taxon>
        <taxon>Ecdysozoa</taxon>
        <taxon>Arthropoda</taxon>
        <taxon>Hexapoda</taxon>
        <taxon>Insecta</taxon>
        <taxon>Pterygota</taxon>
        <taxon>Neoptera</taxon>
        <taxon>Endopterygota</taxon>
        <taxon>Coleoptera</taxon>
        <taxon>Polyphaga</taxon>
        <taxon>Cucujiformia</taxon>
        <taxon>Chrysomeloidea</taxon>
        <taxon>Chrysomelidae</taxon>
        <taxon>Galerucinae</taxon>
        <taxon>Alticini</taxon>
        <taxon>Phyllotreta</taxon>
    </lineage>
</organism>
<dbReference type="GO" id="GO:0006120">
    <property type="term" value="P:mitochondrial electron transport, NADH to ubiquinone"/>
    <property type="evidence" value="ECO:0007669"/>
    <property type="project" value="InterPro"/>
</dbReference>
<dbReference type="InterPro" id="IPR008011">
    <property type="entry name" value="Complex1_LYR_dom"/>
</dbReference>
<keyword evidence="7" id="KW-0597">Phosphoprotein</keyword>
<dbReference type="Proteomes" id="UP001153712">
    <property type="component" value="Chromosome 1"/>
</dbReference>
<dbReference type="CDD" id="cd20263">
    <property type="entry name" value="Complex1_LYR_NDUFB9_LYRM3"/>
    <property type="match status" value="1"/>
</dbReference>
<keyword evidence="9" id="KW-0999">Mitochondrion inner membrane</keyword>
<dbReference type="EMBL" id="OU900094">
    <property type="protein sequence ID" value="CAG9853645.1"/>
    <property type="molecule type" value="Genomic_DNA"/>
</dbReference>
<evidence type="ECO:0000313" key="17">
    <source>
        <dbReference type="EMBL" id="CAG9853645.1"/>
    </source>
</evidence>
<evidence type="ECO:0000256" key="4">
    <source>
        <dbReference type="ARBA" id="ARBA00011790"/>
    </source>
</evidence>
<evidence type="ECO:0000256" key="13">
    <source>
        <dbReference type="ARBA" id="ARBA00023136"/>
    </source>
</evidence>
<keyword evidence="8" id="KW-0679">Respiratory chain</keyword>
<reference evidence="17" key="1">
    <citation type="submission" date="2022-01" db="EMBL/GenBank/DDBJ databases">
        <authorList>
            <person name="King R."/>
        </authorList>
    </citation>
    <scope>NUCLEOTIDE SEQUENCE</scope>
</reference>
<evidence type="ECO:0000256" key="12">
    <source>
        <dbReference type="ARBA" id="ARBA00023128"/>
    </source>
</evidence>
<feature type="domain" description="Complex 1 LYR protein" evidence="16">
    <location>
        <begin position="9"/>
        <end position="66"/>
    </location>
</feature>
<evidence type="ECO:0000256" key="11">
    <source>
        <dbReference type="ARBA" id="ARBA00022990"/>
    </source>
</evidence>
<keyword evidence="13" id="KW-0472">Membrane</keyword>
<dbReference type="PANTHER" id="PTHR12868">
    <property type="entry name" value="NADH-UBIQUINONE OXIDOREDUCTASE B22 SUBUNIT"/>
    <property type="match status" value="1"/>
</dbReference>
<dbReference type="GO" id="GO:0005743">
    <property type="term" value="C:mitochondrial inner membrane"/>
    <property type="evidence" value="ECO:0007669"/>
    <property type="project" value="UniProtKB-SubCell"/>
</dbReference>
<keyword evidence="11" id="KW-0007">Acetylation</keyword>
<evidence type="ECO:0000256" key="2">
    <source>
        <dbReference type="ARBA" id="ARBA00004443"/>
    </source>
</evidence>
<comment type="function">
    <text evidence="1">Accessory subunit of the mitochondrial membrane respiratory chain NADH dehydrogenase (Complex I), that is believed to be not involved in catalysis. Complex I functions in the transfer of electrons from NADH to the respiratory chain. The immediate electron acceptor for the enzyme is believed to be ubiquinone.</text>
</comment>
<keyword evidence="6" id="KW-0813">Transport</keyword>
<evidence type="ECO:0000256" key="6">
    <source>
        <dbReference type="ARBA" id="ARBA00022448"/>
    </source>
</evidence>
<evidence type="ECO:0000256" key="5">
    <source>
        <dbReference type="ARBA" id="ARBA00018684"/>
    </source>
</evidence>
<dbReference type="Pfam" id="PF05347">
    <property type="entry name" value="Complex1_LYR"/>
    <property type="match status" value="1"/>
</dbReference>
<evidence type="ECO:0000256" key="14">
    <source>
        <dbReference type="ARBA" id="ARBA00030192"/>
    </source>
</evidence>
<gene>
    <name evidence="17" type="ORF">PHYEVI_LOCUS118</name>
</gene>
<protein>
    <recommendedName>
        <fullName evidence="5">NADH dehydrogenase [ubiquinone] 1 beta subcomplex subunit 9</fullName>
    </recommendedName>
    <alternativeName>
        <fullName evidence="14">Complex I-B22</fullName>
    </alternativeName>
    <alternativeName>
        <fullName evidence="15">NADH-ubiquinone oxidoreductase B22 subunit</fullName>
    </alternativeName>
</protein>
<keyword evidence="18" id="KW-1185">Reference proteome</keyword>
<evidence type="ECO:0000256" key="3">
    <source>
        <dbReference type="ARBA" id="ARBA00009508"/>
    </source>
</evidence>
<comment type="subcellular location">
    <subcellularLocation>
        <location evidence="2">Mitochondrion inner membrane</location>
        <topology evidence="2">Peripheral membrane protein</topology>
        <orientation evidence="2">Matrix side</orientation>
    </subcellularLocation>
</comment>
<dbReference type="InterPro" id="IPR033034">
    <property type="entry name" value="NDUFB9"/>
</dbReference>
<evidence type="ECO:0000256" key="1">
    <source>
        <dbReference type="ARBA" id="ARBA00002920"/>
    </source>
</evidence>
<dbReference type="AlphaFoldDB" id="A0A9N9XLH1"/>
<dbReference type="InterPro" id="IPR045292">
    <property type="entry name" value="Complex1_LYR_NDUFB9_LYRM3"/>
</dbReference>
<name>A0A9N9XLH1_PHYSR</name>
<evidence type="ECO:0000256" key="7">
    <source>
        <dbReference type="ARBA" id="ARBA00022553"/>
    </source>
</evidence>
<evidence type="ECO:0000256" key="8">
    <source>
        <dbReference type="ARBA" id="ARBA00022660"/>
    </source>
</evidence>
<comment type="similarity">
    <text evidence="3">Belongs to the complex I LYR family.</text>
</comment>
<keyword evidence="12" id="KW-0496">Mitochondrion</keyword>
<comment type="subunit">
    <text evidence="4">Mammalian complex I is composed of 45 different subunits.</text>
</comment>
<evidence type="ECO:0000256" key="15">
    <source>
        <dbReference type="ARBA" id="ARBA00032528"/>
    </source>
</evidence>
<evidence type="ECO:0000256" key="10">
    <source>
        <dbReference type="ARBA" id="ARBA00022982"/>
    </source>
</evidence>
<keyword evidence="10" id="KW-0249">Electron transport</keyword>
<sequence length="140" mass="16709">MLVIVSHTRRVQSLYKRALRNIQACFNGRCLYRYNAVLMRKRFDDNKGIKDMTIANDLIEKGENELFKGMHDAPLKFINSPGGVAYQRVVETPDWVLDYWHPLEKAQYPKYFARREKRKKEYIKMWLNEYGNDSSFEPPK</sequence>
<proteinExistence type="inferred from homology"/>
<accession>A0A9N9XLH1</accession>